<dbReference type="SUPFAM" id="SSF53474">
    <property type="entry name" value="alpha/beta-Hydrolases"/>
    <property type="match status" value="1"/>
</dbReference>
<dbReference type="InterPro" id="IPR029058">
    <property type="entry name" value="AB_hydrolase_fold"/>
</dbReference>
<dbReference type="GeneID" id="17268688"/>
<name>A0A0D3JI06_EMIH1</name>
<accession>A0A0D3JI06</accession>
<dbReference type="Proteomes" id="UP000013827">
    <property type="component" value="Unassembled WGS sequence"/>
</dbReference>
<sequence length="370" mass="39786">MSLPALRSVTTVLLLAASACGVSLPPPAIAHPAVAPLRRLEQRLVDDVPPAEALVDASLAVCWALPGERRSALPRDARELAEAAAFFDWENGDTLAAASSSERAAEVFAAARLRRVRQDFVAVAPPPADDERIVRALYAVAVRELSAGLLGPLGFPTSKLGLRSLYAATLRAVGDDTLVLAHCLDTAQSWYMTDPYSGEYDDGRWWDATLSALCAPYGRVCILGESMGATAALRFSRHASANGAVVALVPQIDVRDFDYSGRDDFGDARKERLRADLVSACAGAEARIVLHVGQDPPDLRQLDYLPPCLLASERVRVVRHAVAGHALGAGLKHRGVLRRTVLSDLLGHTYRLPPAGERHETCELDTKHNT</sequence>
<feature type="chain" id="PRO_5044291438" description="Peptidase S9 prolyl oligopeptidase catalytic domain-containing protein" evidence="1">
    <location>
        <begin position="22"/>
        <end position="370"/>
    </location>
</feature>
<evidence type="ECO:0008006" key="4">
    <source>
        <dbReference type="Google" id="ProtNLM"/>
    </source>
</evidence>
<dbReference type="PROSITE" id="PS51257">
    <property type="entry name" value="PROKAR_LIPOPROTEIN"/>
    <property type="match status" value="1"/>
</dbReference>
<evidence type="ECO:0000256" key="1">
    <source>
        <dbReference type="SAM" id="SignalP"/>
    </source>
</evidence>
<dbReference type="AlphaFoldDB" id="A0A0D3JI06"/>
<feature type="signal peptide" evidence="1">
    <location>
        <begin position="1"/>
        <end position="21"/>
    </location>
</feature>
<keyword evidence="3" id="KW-1185">Reference proteome</keyword>
<reference evidence="3" key="1">
    <citation type="journal article" date="2013" name="Nature">
        <title>Pan genome of the phytoplankton Emiliania underpins its global distribution.</title>
        <authorList>
            <person name="Read B.A."/>
            <person name="Kegel J."/>
            <person name="Klute M.J."/>
            <person name="Kuo A."/>
            <person name="Lefebvre S.C."/>
            <person name="Maumus F."/>
            <person name="Mayer C."/>
            <person name="Miller J."/>
            <person name="Monier A."/>
            <person name="Salamov A."/>
            <person name="Young J."/>
            <person name="Aguilar M."/>
            <person name="Claverie J.M."/>
            <person name="Frickenhaus S."/>
            <person name="Gonzalez K."/>
            <person name="Herman E.K."/>
            <person name="Lin Y.C."/>
            <person name="Napier J."/>
            <person name="Ogata H."/>
            <person name="Sarno A.F."/>
            <person name="Shmutz J."/>
            <person name="Schroeder D."/>
            <person name="de Vargas C."/>
            <person name="Verret F."/>
            <person name="von Dassow P."/>
            <person name="Valentin K."/>
            <person name="Van de Peer Y."/>
            <person name="Wheeler G."/>
            <person name="Dacks J.B."/>
            <person name="Delwiche C.F."/>
            <person name="Dyhrman S.T."/>
            <person name="Glockner G."/>
            <person name="John U."/>
            <person name="Richards T."/>
            <person name="Worden A.Z."/>
            <person name="Zhang X."/>
            <person name="Grigoriev I.V."/>
            <person name="Allen A.E."/>
            <person name="Bidle K."/>
            <person name="Borodovsky M."/>
            <person name="Bowler C."/>
            <person name="Brownlee C."/>
            <person name="Cock J.M."/>
            <person name="Elias M."/>
            <person name="Gladyshev V.N."/>
            <person name="Groth M."/>
            <person name="Guda C."/>
            <person name="Hadaegh A."/>
            <person name="Iglesias-Rodriguez M.D."/>
            <person name="Jenkins J."/>
            <person name="Jones B.M."/>
            <person name="Lawson T."/>
            <person name="Leese F."/>
            <person name="Lindquist E."/>
            <person name="Lobanov A."/>
            <person name="Lomsadze A."/>
            <person name="Malik S.B."/>
            <person name="Marsh M.E."/>
            <person name="Mackinder L."/>
            <person name="Mock T."/>
            <person name="Mueller-Roeber B."/>
            <person name="Pagarete A."/>
            <person name="Parker M."/>
            <person name="Probert I."/>
            <person name="Quesneville H."/>
            <person name="Raines C."/>
            <person name="Rensing S.A."/>
            <person name="Riano-Pachon D.M."/>
            <person name="Richier S."/>
            <person name="Rokitta S."/>
            <person name="Shiraiwa Y."/>
            <person name="Soanes D.M."/>
            <person name="van der Giezen M."/>
            <person name="Wahlund T.M."/>
            <person name="Williams B."/>
            <person name="Wilson W."/>
            <person name="Wolfe G."/>
            <person name="Wurch L.L."/>
        </authorList>
    </citation>
    <scope>NUCLEOTIDE SEQUENCE</scope>
</reference>
<evidence type="ECO:0000313" key="3">
    <source>
        <dbReference type="Proteomes" id="UP000013827"/>
    </source>
</evidence>
<dbReference type="KEGG" id="ehx:EMIHUDRAFT_195755"/>
<protein>
    <recommendedName>
        <fullName evidence="4">Peptidase S9 prolyl oligopeptidase catalytic domain-containing protein</fullName>
    </recommendedName>
</protein>
<dbReference type="PaxDb" id="2903-EOD23141"/>
<evidence type="ECO:0000313" key="2">
    <source>
        <dbReference type="EnsemblProtists" id="EOD23141"/>
    </source>
</evidence>
<proteinExistence type="predicted"/>
<dbReference type="EnsemblProtists" id="EOD23141">
    <property type="protein sequence ID" value="EOD23141"/>
    <property type="gene ID" value="EMIHUDRAFT_195755"/>
</dbReference>
<dbReference type="RefSeq" id="XP_005775570.1">
    <property type="nucleotide sequence ID" value="XM_005775513.1"/>
</dbReference>
<dbReference type="HOGENOM" id="CLU_037481_0_0_1"/>
<keyword evidence="1" id="KW-0732">Signal</keyword>
<organism evidence="2 3">
    <name type="scientific">Emiliania huxleyi (strain CCMP1516)</name>
    <dbReference type="NCBI Taxonomy" id="280463"/>
    <lineage>
        <taxon>Eukaryota</taxon>
        <taxon>Haptista</taxon>
        <taxon>Haptophyta</taxon>
        <taxon>Prymnesiophyceae</taxon>
        <taxon>Isochrysidales</taxon>
        <taxon>Noelaerhabdaceae</taxon>
        <taxon>Emiliania</taxon>
    </lineage>
</organism>
<reference evidence="2" key="2">
    <citation type="submission" date="2024-10" db="UniProtKB">
        <authorList>
            <consortium name="EnsemblProtists"/>
        </authorList>
    </citation>
    <scope>IDENTIFICATION</scope>
</reference>